<dbReference type="Proteomes" id="UP001164746">
    <property type="component" value="Chromosome 12"/>
</dbReference>
<feature type="transmembrane region" description="Helical" evidence="15">
    <location>
        <begin position="6"/>
        <end position="29"/>
    </location>
</feature>
<feature type="compositionally biased region" description="Low complexity" evidence="14">
    <location>
        <begin position="85"/>
        <end position="95"/>
    </location>
</feature>
<organism evidence="17 18">
    <name type="scientific">Mya arenaria</name>
    <name type="common">Soft-shell clam</name>
    <dbReference type="NCBI Taxonomy" id="6604"/>
    <lineage>
        <taxon>Eukaryota</taxon>
        <taxon>Metazoa</taxon>
        <taxon>Spiralia</taxon>
        <taxon>Lophotrochozoa</taxon>
        <taxon>Mollusca</taxon>
        <taxon>Bivalvia</taxon>
        <taxon>Autobranchia</taxon>
        <taxon>Heteroconchia</taxon>
        <taxon>Euheterodonta</taxon>
        <taxon>Imparidentia</taxon>
        <taxon>Neoheterodontei</taxon>
        <taxon>Myida</taxon>
        <taxon>Myoidea</taxon>
        <taxon>Myidae</taxon>
        <taxon>Mya</taxon>
    </lineage>
</organism>
<evidence type="ECO:0000256" key="12">
    <source>
        <dbReference type="ARBA" id="ARBA00023315"/>
    </source>
</evidence>
<evidence type="ECO:0000256" key="14">
    <source>
        <dbReference type="SAM" id="MobiDB-lite"/>
    </source>
</evidence>
<dbReference type="PANTHER" id="PTHR23063:SF2">
    <property type="entry name" value="GLYCEROL-3-PHOSPHATE ACYLTRANSFERASE 4, ISOFORM D-RELATED"/>
    <property type="match status" value="1"/>
</dbReference>
<comment type="subcellular location">
    <subcellularLocation>
        <location evidence="1">Membrane</location>
    </subcellularLocation>
</comment>
<name>A0ABY7FQ56_MYAAR</name>
<keyword evidence="11" id="KW-1208">Phospholipid metabolism</keyword>
<feature type="domain" description="Phospholipid/glycerol acyltransferase" evidence="16">
    <location>
        <begin position="131"/>
        <end position="257"/>
    </location>
</feature>
<evidence type="ECO:0000256" key="11">
    <source>
        <dbReference type="ARBA" id="ARBA00023264"/>
    </source>
</evidence>
<feature type="region of interest" description="Disordered" evidence="14">
    <location>
        <begin position="60"/>
        <end position="96"/>
    </location>
</feature>
<evidence type="ECO:0000313" key="17">
    <source>
        <dbReference type="EMBL" id="WAR21326.1"/>
    </source>
</evidence>
<evidence type="ECO:0000256" key="4">
    <source>
        <dbReference type="ARBA" id="ARBA00022516"/>
    </source>
</evidence>
<comment type="pathway">
    <text evidence="13">Phospholipid metabolism.</text>
</comment>
<gene>
    <name evidence="17" type="ORF">MAR_015300</name>
</gene>
<evidence type="ECO:0000259" key="16">
    <source>
        <dbReference type="SMART" id="SM00563"/>
    </source>
</evidence>
<evidence type="ECO:0000256" key="13">
    <source>
        <dbReference type="ARBA" id="ARBA00025707"/>
    </source>
</evidence>
<keyword evidence="12" id="KW-0012">Acyltransferase</keyword>
<dbReference type="EMBL" id="CP111023">
    <property type="protein sequence ID" value="WAR21326.1"/>
    <property type="molecule type" value="Genomic_DNA"/>
</dbReference>
<dbReference type="CDD" id="cd07991">
    <property type="entry name" value="LPLAT_LPCAT1-like"/>
    <property type="match status" value="1"/>
</dbReference>
<evidence type="ECO:0000256" key="8">
    <source>
        <dbReference type="ARBA" id="ARBA00023098"/>
    </source>
</evidence>
<evidence type="ECO:0000256" key="3">
    <source>
        <dbReference type="ARBA" id="ARBA00008655"/>
    </source>
</evidence>
<accession>A0ABY7FQ56</accession>
<evidence type="ECO:0000256" key="2">
    <source>
        <dbReference type="ARBA" id="ARBA00005189"/>
    </source>
</evidence>
<evidence type="ECO:0000256" key="10">
    <source>
        <dbReference type="ARBA" id="ARBA00023209"/>
    </source>
</evidence>
<keyword evidence="9 15" id="KW-0472">Membrane</keyword>
<evidence type="ECO:0000256" key="9">
    <source>
        <dbReference type="ARBA" id="ARBA00023136"/>
    </source>
</evidence>
<keyword evidence="8" id="KW-0443">Lipid metabolism</keyword>
<dbReference type="Pfam" id="PF01553">
    <property type="entry name" value="Acyltransferase"/>
    <property type="match status" value="1"/>
</dbReference>
<protein>
    <submittedName>
        <fullName evidence="17">GPAT4-like protein</fullName>
    </submittedName>
</protein>
<reference evidence="17" key="1">
    <citation type="submission" date="2022-11" db="EMBL/GenBank/DDBJ databases">
        <title>Centuries of genome instability and evolution in soft-shell clam transmissible cancer (bioRxiv).</title>
        <authorList>
            <person name="Hart S.F.M."/>
            <person name="Yonemitsu M.A."/>
            <person name="Giersch R.M."/>
            <person name="Beal B.F."/>
            <person name="Arriagada G."/>
            <person name="Davis B.W."/>
            <person name="Ostrander E.A."/>
            <person name="Goff S.P."/>
            <person name="Metzger M.J."/>
        </authorList>
    </citation>
    <scope>NUCLEOTIDE SEQUENCE</scope>
    <source>
        <strain evidence="17">MELC-2E11</strain>
        <tissue evidence="17">Siphon/mantle</tissue>
    </source>
</reference>
<keyword evidence="6 15" id="KW-0812">Transmembrane</keyword>
<dbReference type="SMART" id="SM00563">
    <property type="entry name" value="PlsC"/>
    <property type="match status" value="1"/>
</dbReference>
<keyword evidence="7 15" id="KW-1133">Transmembrane helix</keyword>
<keyword evidence="4" id="KW-0444">Lipid biosynthesis</keyword>
<proteinExistence type="inferred from homology"/>
<sequence length="299" mass="34538">MEQVLITLSLIAIIIICFILCLTIVLAALGKSLGVRRLYVETLLKVFEFGRKRIKSYAEMERHRPEQGEGDLDTAEGLPGEDSVPDTPTTPTTKTPDFDQVIHRDISISATEGITIPSKRSDYNLSWRREFNISDMMYFMKCGMECIIQDDVTQRFTAEELQSWNLLTRTDNGYQFIRMKRKLNSTFSLMSHRILCRAMSATVTFHNRMKEHVENEDKLPILIFPEGTCINNTSVMMFKKGGFEVTPIVYPVAIKYDSRFGDAFWNSSKESMVRHIYNIMTSWALVADVWYLPPMRRNK</sequence>
<dbReference type="InterPro" id="IPR002123">
    <property type="entry name" value="Plipid/glycerol_acylTrfase"/>
</dbReference>
<evidence type="ECO:0000256" key="7">
    <source>
        <dbReference type="ARBA" id="ARBA00022989"/>
    </source>
</evidence>
<keyword evidence="5" id="KW-0808">Transferase</keyword>
<evidence type="ECO:0000256" key="5">
    <source>
        <dbReference type="ARBA" id="ARBA00022679"/>
    </source>
</evidence>
<keyword evidence="10" id="KW-0594">Phospholipid biosynthesis</keyword>
<evidence type="ECO:0000256" key="1">
    <source>
        <dbReference type="ARBA" id="ARBA00004370"/>
    </source>
</evidence>
<dbReference type="InterPro" id="IPR045252">
    <property type="entry name" value="LPCAT1-like"/>
</dbReference>
<evidence type="ECO:0000256" key="15">
    <source>
        <dbReference type="SAM" id="Phobius"/>
    </source>
</evidence>
<evidence type="ECO:0000313" key="18">
    <source>
        <dbReference type="Proteomes" id="UP001164746"/>
    </source>
</evidence>
<comment type="similarity">
    <text evidence="3">Belongs to the 1-acyl-sn-glycerol-3-phosphate acyltransferase family.</text>
</comment>
<comment type="pathway">
    <text evidence="2">Lipid metabolism.</text>
</comment>
<dbReference type="PANTHER" id="PTHR23063">
    <property type="entry name" value="PHOSPHOLIPID ACYLTRANSFERASE"/>
    <property type="match status" value="1"/>
</dbReference>
<evidence type="ECO:0000256" key="6">
    <source>
        <dbReference type="ARBA" id="ARBA00022692"/>
    </source>
</evidence>
<keyword evidence="18" id="KW-1185">Reference proteome</keyword>